<evidence type="ECO:0000259" key="1">
    <source>
        <dbReference type="PROSITE" id="PS50280"/>
    </source>
</evidence>
<evidence type="ECO:0000313" key="3">
    <source>
        <dbReference type="Proteomes" id="UP000306954"/>
    </source>
</evidence>
<dbReference type="InterPro" id="IPR050869">
    <property type="entry name" value="H3K4_H4K5_MeTrfase"/>
</dbReference>
<protein>
    <recommendedName>
        <fullName evidence="1">SET domain-containing protein</fullName>
    </recommendedName>
</protein>
<proteinExistence type="predicted"/>
<dbReference type="PANTHER" id="PTHR12197:SF294">
    <property type="entry name" value="POTENTIAL PROTEIN LYSINE METHYLTRANSFERASE SET6"/>
    <property type="match status" value="1"/>
</dbReference>
<dbReference type="Gene3D" id="2.170.270.10">
    <property type="entry name" value="SET domain"/>
    <property type="match status" value="1"/>
</dbReference>
<dbReference type="PANTHER" id="PTHR12197">
    <property type="entry name" value="HISTONE-LYSINE N-METHYLTRANSFERASE SMYD"/>
    <property type="match status" value="1"/>
</dbReference>
<dbReference type="Proteomes" id="UP000306954">
    <property type="component" value="Unassembled WGS sequence"/>
</dbReference>
<accession>A0A4T0HR82</accession>
<dbReference type="PROSITE" id="PS50280">
    <property type="entry name" value="SET"/>
    <property type="match status" value="1"/>
</dbReference>
<dbReference type="InterPro" id="IPR046341">
    <property type="entry name" value="SET_dom_sf"/>
</dbReference>
<dbReference type="Pfam" id="PF00856">
    <property type="entry name" value="SET"/>
    <property type="match status" value="1"/>
</dbReference>
<evidence type="ECO:0000313" key="2">
    <source>
        <dbReference type="EMBL" id="TIB15770.1"/>
    </source>
</evidence>
<dbReference type="GO" id="GO:0005634">
    <property type="term" value="C:nucleus"/>
    <property type="evidence" value="ECO:0007669"/>
    <property type="project" value="TreeGrafter"/>
</dbReference>
<comment type="caution">
    <text evidence="2">The sequence shown here is derived from an EMBL/GenBank/DDBJ whole genome shotgun (WGS) entry which is preliminary data.</text>
</comment>
<dbReference type="EMBL" id="SPOF01000006">
    <property type="protein sequence ID" value="TIB15770.1"/>
    <property type="molecule type" value="Genomic_DNA"/>
</dbReference>
<gene>
    <name evidence="2" type="ORF">E3P90_00750</name>
</gene>
<organism evidence="2 3">
    <name type="scientific">Wallemia ichthyophaga</name>
    <dbReference type="NCBI Taxonomy" id="245174"/>
    <lineage>
        <taxon>Eukaryota</taxon>
        <taxon>Fungi</taxon>
        <taxon>Dikarya</taxon>
        <taxon>Basidiomycota</taxon>
        <taxon>Wallemiomycotina</taxon>
        <taxon>Wallemiomycetes</taxon>
        <taxon>Wallemiales</taxon>
        <taxon>Wallemiaceae</taxon>
        <taxon>Wallemia</taxon>
    </lineage>
</organism>
<dbReference type="InterPro" id="IPR001214">
    <property type="entry name" value="SET_dom"/>
</dbReference>
<dbReference type="CDD" id="cd20071">
    <property type="entry name" value="SET_SMYD"/>
    <property type="match status" value="1"/>
</dbReference>
<feature type="domain" description="SET" evidence="1">
    <location>
        <begin position="25"/>
        <end position="346"/>
    </location>
</feature>
<dbReference type="SUPFAM" id="SSF82199">
    <property type="entry name" value="SET domain"/>
    <property type="match status" value="1"/>
</dbReference>
<sequence length="385" mass="43561">MDKTNYTSDDIESRYTSGAGWFIYPPLLLILIKQNKGIGVFAKRQLQPKQTLYETSDEYFSIIYRRYWKEVCGFCYNYDSGLDWKLKENHIGVVFCSEECRSKFMKRIAIAPDLHAFLISVEEFSRKRKQLKTAPDPEDDDIIPDRRIIEESWTDSQNTLLDIVNTLASDKPNKAQRKLLSEVQAAGLRAYDEDSDTDIDSIKNLASYIATNVLSPSTVAHTLTLSTTIEPCTLSRLLDQQINHYLALVSLLPPSLSQYALSAPSIAKILAVDRSNSFGIWSGSSDLKCTHTEERSELLGSMLVPSLSRFNHSCSPTVSKQRSRHTWTFSTTDVVNADQEIFITYLGGDEKTLNVDDRRQRLVNGWGFICGCVKCTNESTQSDID</sequence>
<reference evidence="2 3" key="1">
    <citation type="submission" date="2019-03" db="EMBL/GenBank/DDBJ databases">
        <title>Sequencing 23 genomes of Wallemia ichthyophaga.</title>
        <authorList>
            <person name="Gostincar C."/>
        </authorList>
    </citation>
    <scope>NUCLEOTIDE SEQUENCE [LARGE SCALE GENOMIC DNA]</scope>
    <source>
        <strain evidence="2 3">EXF-8621</strain>
    </source>
</reference>
<dbReference type="AlphaFoldDB" id="A0A4T0HR82"/>
<name>A0A4T0HR82_WALIC</name>